<dbReference type="InterPro" id="IPR055893">
    <property type="entry name" value="DUF7470"/>
</dbReference>
<keyword evidence="3" id="KW-1185">Reference proteome</keyword>
<gene>
    <name evidence="2" type="ORF">CK500_16245</name>
</gene>
<proteinExistence type="predicted"/>
<feature type="transmembrane region" description="Helical" evidence="1">
    <location>
        <begin position="5"/>
        <end position="23"/>
    </location>
</feature>
<protein>
    <submittedName>
        <fullName evidence="2">Uncharacterized protein</fullName>
    </submittedName>
</protein>
<evidence type="ECO:0000313" key="2">
    <source>
        <dbReference type="EMBL" id="PAU78786.1"/>
    </source>
</evidence>
<reference evidence="2 3" key="1">
    <citation type="submission" date="2017-08" db="EMBL/GenBank/DDBJ databases">
        <title>The strain WRN001 was isolated from Binhai saline alkaline soil, Tianjin, China.</title>
        <authorList>
            <person name="Liu D."/>
            <person name="Zhang G."/>
        </authorList>
    </citation>
    <scope>NUCLEOTIDE SEQUENCE [LARGE SCALE GENOMIC DNA]</scope>
    <source>
        <strain evidence="2 3">WN019</strain>
    </source>
</reference>
<organism evidence="2 3">
    <name type="scientific">Halorubrum salipaludis</name>
    <dbReference type="NCBI Taxonomy" id="2032630"/>
    <lineage>
        <taxon>Archaea</taxon>
        <taxon>Methanobacteriati</taxon>
        <taxon>Methanobacteriota</taxon>
        <taxon>Stenosarchaea group</taxon>
        <taxon>Halobacteria</taxon>
        <taxon>Halobacteriales</taxon>
        <taxon>Haloferacaceae</taxon>
        <taxon>Halorubrum</taxon>
    </lineage>
</organism>
<keyword evidence="1" id="KW-0812">Transmembrane</keyword>
<feature type="transmembrane region" description="Helical" evidence="1">
    <location>
        <begin position="29"/>
        <end position="49"/>
    </location>
</feature>
<dbReference type="Proteomes" id="UP000218083">
    <property type="component" value="Unassembled WGS sequence"/>
</dbReference>
<dbReference type="EMBL" id="NSKC01000017">
    <property type="protein sequence ID" value="PAU78786.1"/>
    <property type="molecule type" value="Genomic_DNA"/>
</dbReference>
<dbReference type="RefSeq" id="WP_095638234.1">
    <property type="nucleotide sequence ID" value="NZ_NSKC01000017.1"/>
</dbReference>
<keyword evidence="1" id="KW-1133">Transmembrane helix</keyword>
<dbReference type="Pfam" id="PF24282">
    <property type="entry name" value="DUF7470"/>
    <property type="match status" value="1"/>
</dbReference>
<dbReference type="AlphaFoldDB" id="A0A2A2F032"/>
<sequence>MRDTLGSEGIAGVVVVLVGIGILAVHDPIVGAGVAILLAGLGLIAKGIADSVMRSFGLK</sequence>
<evidence type="ECO:0000313" key="3">
    <source>
        <dbReference type="Proteomes" id="UP000218083"/>
    </source>
</evidence>
<comment type="caution">
    <text evidence="2">The sequence shown here is derived from an EMBL/GenBank/DDBJ whole genome shotgun (WGS) entry which is preliminary data.</text>
</comment>
<accession>A0A2A2F032</accession>
<keyword evidence="1" id="KW-0472">Membrane</keyword>
<evidence type="ECO:0000256" key="1">
    <source>
        <dbReference type="SAM" id="Phobius"/>
    </source>
</evidence>
<name>A0A2A2F032_9EURY</name>